<dbReference type="EMBL" id="BPLQ01004630">
    <property type="protein sequence ID" value="GIY09415.1"/>
    <property type="molecule type" value="Genomic_DNA"/>
</dbReference>
<protein>
    <submittedName>
        <fullName evidence="1">Uncharacterized protein</fullName>
    </submittedName>
</protein>
<evidence type="ECO:0000313" key="2">
    <source>
        <dbReference type="Proteomes" id="UP001054837"/>
    </source>
</evidence>
<evidence type="ECO:0000313" key="1">
    <source>
        <dbReference type="EMBL" id="GIY09415.1"/>
    </source>
</evidence>
<accession>A0AAV4QJS0</accession>
<name>A0AAV4QJS0_9ARAC</name>
<dbReference type="Proteomes" id="UP001054837">
    <property type="component" value="Unassembled WGS sequence"/>
</dbReference>
<keyword evidence="2" id="KW-1185">Reference proteome</keyword>
<reference evidence="1 2" key="1">
    <citation type="submission" date="2021-06" db="EMBL/GenBank/DDBJ databases">
        <title>Caerostris darwini draft genome.</title>
        <authorList>
            <person name="Kono N."/>
            <person name="Arakawa K."/>
        </authorList>
    </citation>
    <scope>NUCLEOTIDE SEQUENCE [LARGE SCALE GENOMIC DNA]</scope>
</reference>
<comment type="caution">
    <text evidence="1">The sequence shown here is derived from an EMBL/GenBank/DDBJ whole genome shotgun (WGS) entry which is preliminary data.</text>
</comment>
<organism evidence="1 2">
    <name type="scientific">Caerostris darwini</name>
    <dbReference type="NCBI Taxonomy" id="1538125"/>
    <lineage>
        <taxon>Eukaryota</taxon>
        <taxon>Metazoa</taxon>
        <taxon>Ecdysozoa</taxon>
        <taxon>Arthropoda</taxon>
        <taxon>Chelicerata</taxon>
        <taxon>Arachnida</taxon>
        <taxon>Araneae</taxon>
        <taxon>Araneomorphae</taxon>
        <taxon>Entelegynae</taxon>
        <taxon>Araneoidea</taxon>
        <taxon>Araneidae</taxon>
        <taxon>Caerostris</taxon>
    </lineage>
</organism>
<gene>
    <name evidence="1" type="ORF">CDAR_110561</name>
</gene>
<proteinExistence type="predicted"/>
<sequence>MMGICTPRDIGRQPHCYRAPMRSATTMKRNHHQLYSEEERSLQKRLSEKHLQIWLRKGNISLRLGFTKPANKITLFQKNTQAKPLKGTEKVIAEPDL</sequence>
<dbReference type="AlphaFoldDB" id="A0AAV4QJS0"/>